<reference evidence="2 3" key="1">
    <citation type="journal article" date="2016" name="Nat. Commun.">
        <title>Thousands of microbial genomes shed light on interconnected biogeochemical processes in an aquifer system.</title>
        <authorList>
            <person name="Anantharaman K."/>
            <person name="Brown C.T."/>
            <person name="Hug L.A."/>
            <person name="Sharon I."/>
            <person name="Castelle C.J."/>
            <person name="Probst A.J."/>
            <person name="Thomas B.C."/>
            <person name="Singh A."/>
            <person name="Wilkins M.J."/>
            <person name="Karaoz U."/>
            <person name="Brodie E.L."/>
            <person name="Williams K.H."/>
            <person name="Hubbard S.S."/>
            <person name="Banfield J.F."/>
        </authorList>
    </citation>
    <scope>NUCLEOTIDE SEQUENCE [LARGE SCALE GENOMIC DNA]</scope>
</reference>
<comment type="similarity">
    <text evidence="1">Belongs to the MYG1 family.</text>
</comment>
<dbReference type="PANTHER" id="PTHR11215:SF1">
    <property type="entry name" value="MYG1 EXONUCLEASE"/>
    <property type="match status" value="1"/>
</dbReference>
<evidence type="ECO:0000313" key="2">
    <source>
        <dbReference type="EMBL" id="OGG85825.1"/>
    </source>
</evidence>
<proteinExistence type="inferred from homology"/>
<evidence type="ECO:0000256" key="1">
    <source>
        <dbReference type="ARBA" id="ARBA00010105"/>
    </source>
</evidence>
<evidence type="ECO:0008006" key="4">
    <source>
        <dbReference type="Google" id="ProtNLM"/>
    </source>
</evidence>
<dbReference type="InterPro" id="IPR003226">
    <property type="entry name" value="MYG1_exonuclease"/>
</dbReference>
<dbReference type="Pfam" id="PF03690">
    <property type="entry name" value="MYG1_exonuc"/>
    <property type="match status" value="1"/>
</dbReference>
<sequence>MQKVVTHSGPFHADDVFAVATLQLHFGLENMEVVRTRDEAIIATGDVVVDVGGVYDPERQRFDHHQVGAPIRESGIPYAGFGLIWKHYGDKVTGSTSVSETIEKSLVLSIDASDNGVSVYNLTELEIKPTTISDIVSLFNPTEGTSADLDAAFLSATALAREILLKSIARAKAKEIVKQVATAVYEASSDKSLLIFDVPMAKSLLIEYPEVQLIVSPDYPAASTNWLATAIPKTHGSFELRTRFPEEWGGLRGEELAKVSGIPDAVFCHRAGFLFVSMSREGALAAVNKVLGR</sequence>
<gene>
    <name evidence="2" type="ORF">A2392_00165</name>
</gene>
<name>A0A1F6FIY6_9BACT</name>
<dbReference type="PANTHER" id="PTHR11215">
    <property type="entry name" value="METAL DEPENDENT HYDROLASE - RELATED"/>
    <property type="match status" value="1"/>
</dbReference>
<accession>A0A1F6FIY6</accession>
<evidence type="ECO:0000313" key="3">
    <source>
        <dbReference type="Proteomes" id="UP000177395"/>
    </source>
</evidence>
<comment type="caution">
    <text evidence="2">The sequence shown here is derived from an EMBL/GenBank/DDBJ whole genome shotgun (WGS) entry which is preliminary data.</text>
</comment>
<protein>
    <recommendedName>
        <fullName evidence="4">Metal-dependent hydrolase</fullName>
    </recommendedName>
</protein>
<dbReference type="GO" id="GO:0005737">
    <property type="term" value="C:cytoplasm"/>
    <property type="evidence" value="ECO:0007669"/>
    <property type="project" value="TreeGrafter"/>
</dbReference>
<dbReference type="Proteomes" id="UP000177395">
    <property type="component" value="Unassembled WGS sequence"/>
</dbReference>
<dbReference type="EMBL" id="MFMS01000004">
    <property type="protein sequence ID" value="OGG85825.1"/>
    <property type="molecule type" value="Genomic_DNA"/>
</dbReference>
<dbReference type="AlphaFoldDB" id="A0A1F6FIY6"/>
<dbReference type="STRING" id="1798531.A2392_00165"/>
<organism evidence="2 3">
    <name type="scientific">Candidatus Kaiserbacteria bacterium RIFOXYB1_FULL_46_14</name>
    <dbReference type="NCBI Taxonomy" id="1798531"/>
    <lineage>
        <taxon>Bacteria</taxon>
        <taxon>Candidatus Kaiseribacteriota</taxon>
    </lineage>
</organism>